<dbReference type="InterPro" id="IPR014729">
    <property type="entry name" value="Rossmann-like_a/b/a_fold"/>
</dbReference>
<reference evidence="9" key="1">
    <citation type="submission" date="2022-03" db="EMBL/GenBank/DDBJ databases">
        <authorList>
            <person name="Woo C.Y."/>
        </authorList>
    </citation>
    <scope>NUCLEOTIDE SEQUENCE</scope>
    <source>
        <strain evidence="9">CYS-01</strain>
    </source>
</reference>
<dbReference type="InterPro" id="IPR017932">
    <property type="entry name" value="GATase_2_dom"/>
</dbReference>
<evidence type="ECO:0000256" key="4">
    <source>
        <dbReference type="ARBA" id="ARBA00022741"/>
    </source>
</evidence>
<dbReference type="PANTHER" id="PTHR43284:SF1">
    <property type="entry name" value="ASPARAGINE SYNTHETASE"/>
    <property type="match status" value="1"/>
</dbReference>
<evidence type="ECO:0000256" key="6">
    <source>
        <dbReference type="ARBA" id="ARBA00022962"/>
    </source>
</evidence>
<dbReference type="InterPro" id="IPR029055">
    <property type="entry name" value="Ntn_hydrolases_N"/>
</dbReference>
<dbReference type="CDD" id="cd00712">
    <property type="entry name" value="AsnB"/>
    <property type="match status" value="1"/>
</dbReference>
<evidence type="ECO:0000256" key="3">
    <source>
        <dbReference type="ARBA" id="ARBA00012737"/>
    </source>
</evidence>
<evidence type="ECO:0000256" key="1">
    <source>
        <dbReference type="ARBA" id="ARBA00005187"/>
    </source>
</evidence>
<dbReference type="Pfam" id="PF13537">
    <property type="entry name" value="GATase_7"/>
    <property type="match status" value="1"/>
</dbReference>
<evidence type="ECO:0000256" key="2">
    <source>
        <dbReference type="ARBA" id="ARBA00005752"/>
    </source>
</evidence>
<feature type="domain" description="Glutamine amidotransferase type-2" evidence="8">
    <location>
        <begin position="2"/>
        <end position="210"/>
    </location>
</feature>
<dbReference type="Proteomes" id="UP001165460">
    <property type="component" value="Unassembled WGS sequence"/>
</dbReference>
<dbReference type="PROSITE" id="PS51278">
    <property type="entry name" value="GATASE_TYPE_2"/>
    <property type="match status" value="1"/>
</dbReference>
<dbReference type="Pfam" id="PF00733">
    <property type="entry name" value="Asn_synthase"/>
    <property type="match status" value="1"/>
</dbReference>
<dbReference type="NCBIfam" id="TIGR01536">
    <property type="entry name" value="asn_synth_AEB"/>
    <property type="match status" value="1"/>
</dbReference>
<dbReference type="CDD" id="cd01991">
    <property type="entry name" value="Asn_synthase_B_C"/>
    <property type="match status" value="1"/>
</dbReference>
<proteinExistence type="inferred from homology"/>
<dbReference type="GO" id="GO:0004066">
    <property type="term" value="F:asparagine synthase (glutamine-hydrolyzing) activity"/>
    <property type="evidence" value="ECO:0007669"/>
    <property type="project" value="UniProtKB-EC"/>
</dbReference>
<sequence length="588" mass="67536">MCGIIGFYDTSEKALPILNKLIDNLHHRGPDGDGKILKDGYAFGHVRLSLVDLTSGAQPIIFQELTIVFNGEIYNHKDLRAQLIKDGYKFETTSDTEVLLKLFHQKGPECIDLLNGIFAFSIYNALTGEVFLGRDLFGIKPLYYINTVFDFAFASEWKTLFTYIKEKKIPYVINQKALTEYFSHGYPYREKLIEEIQTVQRGAVIRFKRETQPEIVYQMQLNDSQNSSLEDIESVLSKQVGLELDADVEVGVLLSGGIDSSLVTYFASKLKKKIKTFSIGYAEGKRYDETKYAKIVSEKFDTDHHIFTFSEDDLLNELPQLIDCLDQPVYDPAMLPLLFLSKNVKKHVKAALSGDGGDELFGGYTHYRVLKYKPLFGFAHKILRTLAPHNNKVKTLGNMLNDIHKPKGPFMYNLSLLNYEPETHEIDKTWQQTMYEEIDTTLQKKLLVKTDLSSMYYGLEIRVPFLNKRLFELSKGLSSTNFINLFYGKTGLRKLTKKYVNGDIAYKPKKGFRVPLNTWIRNSKLGKHIEHTLETTNVIPENVISKEHINWLLANKNSLELGNEIFSLYILNEWLKKHQIIINENTPN</sequence>
<dbReference type="PIRSF" id="PIRSF001589">
    <property type="entry name" value="Asn_synthetase_glu-h"/>
    <property type="match status" value="1"/>
</dbReference>
<comment type="similarity">
    <text evidence="2">Belongs to the asparagine synthetase family.</text>
</comment>
<accession>A0ABS9ZSD4</accession>
<name>A0ABS9ZSD4_9SPHI</name>
<evidence type="ECO:0000313" key="9">
    <source>
        <dbReference type="EMBL" id="MCJ0741499.1"/>
    </source>
</evidence>
<dbReference type="PANTHER" id="PTHR43284">
    <property type="entry name" value="ASPARAGINE SYNTHETASE (GLUTAMINE-HYDROLYZING)"/>
    <property type="match status" value="1"/>
</dbReference>
<dbReference type="EC" id="6.3.5.4" evidence="3"/>
<dbReference type="Gene3D" id="3.40.50.620">
    <property type="entry name" value="HUPs"/>
    <property type="match status" value="1"/>
</dbReference>
<dbReference type="RefSeq" id="WP_243358431.1">
    <property type="nucleotide sequence ID" value="NZ_JALGBH010000001.1"/>
</dbReference>
<dbReference type="InterPro" id="IPR033738">
    <property type="entry name" value="AsnB_N"/>
</dbReference>
<keyword evidence="5" id="KW-0067">ATP-binding</keyword>
<comment type="pathway">
    <text evidence="1">Amino-acid biosynthesis; L-asparagine biosynthesis; L-asparagine from L-aspartate (L-Gln route): step 1/1.</text>
</comment>
<keyword evidence="6" id="KW-0315">Glutamine amidotransferase</keyword>
<keyword evidence="9" id="KW-0436">Ligase</keyword>
<comment type="caution">
    <text evidence="9">The sequence shown here is derived from an EMBL/GenBank/DDBJ whole genome shotgun (WGS) entry which is preliminary data.</text>
</comment>
<dbReference type="Gene3D" id="3.60.20.10">
    <property type="entry name" value="Glutamine Phosphoribosylpyrophosphate, subunit 1, domain 1"/>
    <property type="match status" value="1"/>
</dbReference>
<comment type="catalytic activity">
    <reaction evidence="7">
        <text>L-aspartate + L-glutamine + ATP + H2O = L-asparagine + L-glutamate + AMP + diphosphate + H(+)</text>
        <dbReference type="Rhea" id="RHEA:12228"/>
        <dbReference type="ChEBI" id="CHEBI:15377"/>
        <dbReference type="ChEBI" id="CHEBI:15378"/>
        <dbReference type="ChEBI" id="CHEBI:29985"/>
        <dbReference type="ChEBI" id="CHEBI:29991"/>
        <dbReference type="ChEBI" id="CHEBI:30616"/>
        <dbReference type="ChEBI" id="CHEBI:33019"/>
        <dbReference type="ChEBI" id="CHEBI:58048"/>
        <dbReference type="ChEBI" id="CHEBI:58359"/>
        <dbReference type="ChEBI" id="CHEBI:456215"/>
        <dbReference type="EC" id="6.3.5.4"/>
    </reaction>
</comment>
<organism evidence="9 10">
    <name type="scientific">Pedobacter montanisoli</name>
    <dbReference type="NCBI Taxonomy" id="2923277"/>
    <lineage>
        <taxon>Bacteria</taxon>
        <taxon>Pseudomonadati</taxon>
        <taxon>Bacteroidota</taxon>
        <taxon>Sphingobacteriia</taxon>
        <taxon>Sphingobacteriales</taxon>
        <taxon>Sphingobacteriaceae</taxon>
        <taxon>Pedobacter</taxon>
    </lineage>
</organism>
<dbReference type="InterPro" id="IPR001962">
    <property type="entry name" value="Asn_synthase"/>
</dbReference>
<gene>
    <name evidence="9" type="primary">asnB</name>
    <name evidence="9" type="ORF">MMF97_02170</name>
</gene>
<keyword evidence="4" id="KW-0547">Nucleotide-binding</keyword>
<protein>
    <recommendedName>
        <fullName evidence="3">asparagine synthase (glutamine-hydrolyzing)</fullName>
        <ecNumber evidence="3">6.3.5.4</ecNumber>
    </recommendedName>
</protein>
<keyword evidence="10" id="KW-1185">Reference proteome</keyword>
<dbReference type="SUPFAM" id="SSF52402">
    <property type="entry name" value="Adenine nucleotide alpha hydrolases-like"/>
    <property type="match status" value="1"/>
</dbReference>
<dbReference type="InterPro" id="IPR006426">
    <property type="entry name" value="Asn_synth_AEB"/>
</dbReference>
<evidence type="ECO:0000256" key="5">
    <source>
        <dbReference type="ARBA" id="ARBA00022840"/>
    </source>
</evidence>
<dbReference type="InterPro" id="IPR051786">
    <property type="entry name" value="ASN_synthetase/amidase"/>
</dbReference>
<dbReference type="SUPFAM" id="SSF56235">
    <property type="entry name" value="N-terminal nucleophile aminohydrolases (Ntn hydrolases)"/>
    <property type="match status" value="1"/>
</dbReference>
<evidence type="ECO:0000256" key="7">
    <source>
        <dbReference type="ARBA" id="ARBA00048741"/>
    </source>
</evidence>
<dbReference type="EMBL" id="JALGBH010000001">
    <property type="protein sequence ID" value="MCJ0741499.1"/>
    <property type="molecule type" value="Genomic_DNA"/>
</dbReference>
<evidence type="ECO:0000259" key="8">
    <source>
        <dbReference type="PROSITE" id="PS51278"/>
    </source>
</evidence>
<evidence type="ECO:0000313" key="10">
    <source>
        <dbReference type="Proteomes" id="UP001165460"/>
    </source>
</evidence>